<dbReference type="GeneID" id="100160906"/>
<evidence type="ECO:0000256" key="2">
    <source>
        <dbReference type="SAM" id="Phobius"/>
    </source>
</evidence>
<dbReference type="OrthoDB" id="6630476at2759"/>
<feature type="region of interest" description="Disordered" evidence="1">
    <location>
        <begin position="89"/>
        <end position="199"/>
    </location>
</feature>
<evidence type="ECO:0000313" key="4">
    <source>
        <dbReference type="Proteomes" id="UP000007819"/>
    </source>
</evidence>
<evidence type="ECO:0000256" key="1">
    <source>
        <dbReference type="SAM" id="MobiDB-lite"/>
    </source>
</evidence>
<keyword evidence="4" id="KW-1185">Reference proteome</keyword>
<dbReference type="KEGG" id="api:100160906"/>
<feature type="transmembrane region" description="Helical" evidence="2">
    <location>
        <begin position="12"/>
        <end position="31"/>
    </location>
</feature>
<dbReference type="AlphaFoldDB" id="A0A8R1ZYF4"/>
<sequence length="263" mass="31812">MKHYIINPLYTAIFSMIIFAALSSSFDLNYFGTKDGKLYVNSTYEIVKGGNIVLNIGPYNIPGLKSYRKLTPNEKLEVRKLEEEFNIEREKERISRENEREKEQQRREVEKRREQKYRDEEKRRNQIRREKERQKDEVGREKDLQIRISERAQNDLEREMRDLERQRQQLKRNMEQQQRDAERAQRDAERAERDAERARRDVERAYREVKLSIPKWNVQIRPATIKRRTPNNIRIIPRNRGTGGTGVTYRKITKNNNTINLYE</sequence>
<dbReference type="EnsemblMetazoa" id="XM_001942734.5">
    <property type="protein sequence ID" value="XP_001942769.2"/>
    <property type="gene ID" value="LOC100160906"/>
</dbReference>
<keyword evidence="2" id="KW-0472">Membrane</keyword>
<evidence type="ECO:0000313" key="3">
    <source>
        <dbReference type="EnsemblMetazoa" id="XP_001942769.2"/>
    </source>
</evidence>
<dbReference type="RefSeq" id="XP_001942769.2">
    <property type="nucleotide sequence ID" value="XM_001942734.4"/>
</dbReference>
<accession>A0A8R1ZYF4</accession>
<protein>
    <submittedName>
        <fullName evidence="3">Uncharacterized protein</fullName>
    </submittedName>
</protein>
<name>A0A8R1ZYF4_ACYPI</name>
<keyword evidence="2" id="KW-1133">Transmembrane helix</keyword>
<reference evidence="4" key="1">
    <citation type="submission" date="2010-06" db="EMBL/GenBank/DDBJ databases">
        <authorList>
            <person name="Jiang H."/>
            <person name="Abraham K."/>
            <person name="Ali S."/>
            <person name="Alsbrooks S.L."/>
            <person name="Anim B.N."/>
            <person name="Anosike U.S."/>
            <person name="Attaway T."/>
            <person name="Bandaranaike D.P."/>
            <person name="Battles P.K."/>
            <person name="Bell S.N."/>
            <person name="Bell A.V."/>
            <person name="Beltran B."/>
            <person name="Bickham C."/>
            <person name="Bustamante Y."/>
            <person name="Caleb T."/>
            <person name="Canada A."/>
            <person name="Cardenas V."/>
            <person name="Carter K."/>
            <person name="Chacko J."/>
            <person name="Chandrabose M.N."/>
            <person name="Chavez D."/>
            <person name="Chavez A."/>
            <person name="Chen L."/>
            <person name="Chu H.-S."/>
            <person name="Claassen K.J."/>
            <person name="Cockrell R."/>
            <person name="Collins M."/>
            <person name="Cooper J.A."/>
            <person name="Cree A."/>
            <person name="Curry S.M."/>
            <person name="Da Y."/>
            <person name="Dao M.D."/>
            <person name="Das B."/>
            <person name="Davila M.-L."/>
            <person name="Davy-Carroll L."/>
            <person name="Denson S."/>
            <person name="Dinh H."/>
            <person name="Ebong V.E."/>
            <person name="Edwards J.R."/>
            <person name="Egan A."/>
            <person name="El-Daye J."/>
            <person name="Escobedo L."/>
            <person name="Fernandez S."/>
            <person name="Fernando P.R."/>
            <person name="Flagg N."/>
            <person name="Forbes L.D."/>
            <person name="Fowler R.G."/>
            <person name="Fu Q."/>
            <person name="Gabisi R.A."/>
            <person name="Ganer J."/>
            <person name="Garbino Pronczuk A."/>
            <person name="Garcia R.M."/>
            <person name="Garner T."/>
            <person name="Garrett T.E."/>
            <person name="Gonzalez D.A."/>
            <person name="Hamid H."/>
            <person name="Hawkins E.S."/>
            <person name="Hirani K."/>
            <person name="Hogues M.E."/>
            <person name="Hollins B."/>
            <person name="Hsiao C.-H."/>
            <person name="Jabil R."/>
            <person name="James M.L."/>
            <person name="Jhangiani S.N."/>
            <person name="Johnson B."/>
            <person name="Johnson Q."/>
            <person name="Joshi V."/>
            <person name="Kalu J.B."/>
            <person name="Kam C."/>
            <person name="Kashfia A."/>
            <person name="Keebler J."/>
            <person name="Kisamo H."/>
            <person name="Kovar C.L."/>
            <person name="Lago L.A."/>
            <person name="Lai C.-Y."/>
            <person name="Laidlaw J."/>
            <person name="Lara F."/>
            <person name="Le T.-K."/>
            <person name="Lee S.L."/>
            <person name="Legall F.H."/>
            <person name="Lemon S.J."/>
            <person name="Lewis L.R."/>
            <person name="Li B."/>
            <person name="Liu Y."/>
            <person name="Liu Y.-S."/>
            <person name="Lopez J."/>
            <person name="Lozado R.J."/>
            <person name="Lu J."/>
            <person name="Madu R.C."/>
            <person name="Maheshwari M."/>
            <person name="Maheshwari R."/>
            <person name="Malloy K."/>
            <person name="Martinez E."/>
            <person name="Mathew T."/>
            <person name="Mercado I.C."/>
            <person name="Mercado C."/>
            <person name="Meyer B."/>
            <person name="Montgomery K."/>
            <person name="Morgan M.B."/>
            <person name="Munidasa M."/>
            <person name="Nazareth L.V."/>
            <person name="Nelson J."/>
            <person name="Ng B.M."/>
            <person name="Nguyen N.B."/>
            <person name="Nguyen P.Q."/>
            <person name="Nguyen T."/>
            <person name="Obregon M."/>
            <person name="Okwuonu G.O."/>
            <person name="Onwere C.G."/>
            <person name="Orozco G."/>
            <person name="Parra A."/>
            <person name="Patel S."/>
            <person name="Patil S."/>
            <person name="Perez A."/>
            <person name="Perez Y."/>
            <person name="Pham C."/>
            <person name="Primus E.L."/>
            <person name="Pu L.-L."/>
            <person name="Puazo M."/>
            <person name="Qin X."/>
            <person name="Quiroz J.B."/>
            <person name="Reese J."/>
            <person name="Richards S."/>
            <person name="Rives C.M."/>
            <person name="Robberts R."/>
            <person name="Ruiz S.J."/>
            <person name="Ruiz M.J."/>
            <person name="Santibanez J."/>
            <person name="Schneider B.W."/>
            <person name="Sisson I."/>
            <person name="Smith M."/>
            <person name="Sodergren E."/>
            <person name="Song X.-Z."/>
            <person name="Song B.B."/>
            <person name="Summersgill H."/>
            <person name="Thelus R."/>
            <person name="Thornton R.D."/>
            <person name="Trejos Z.Y."/>
            <person name="Usmani K."/>
            <person name="Vattathil S."/>
            <person name="Villasana D."/>
            <person name="Walker D.L."/>
            <person name="Wang S."/>
            <person name="Wang K."/>
            <person name="White C.S."/>
            <person name="Williams A.C."/>
            <person name="Williamson J."/>
            <person name="Wilson K."/>
            <person name="Woghiren I.O."/>
            <person name="Woodworth J.R."/>
            <person name="Worley K.C."/>
            <person name="Wright R.A."/>
            <person name="Wu W."/>
            <person name="Young L."/>
            <person name="Zhang L."/>
            <person name="Zhang J."/>
            <person name="Zhu Y."/>
            <person name="Muzny D.M."/>
            <person name="Weinstock G."/>
            <person name="Gibbs R.A."/>
        </authorList>
    </citation>
    <scope>NUCLEOTIDE SEQUENCE [LARGE SCALE GENOMIC DNA]</scope>
    <source>
        <strain evidence="4">LSR1</strain>
    </source>
</reference>
<keyword evidence="2" id="KW-0812">Transmembrane</keyword>
<dbReference type="Proteomes" id="UP000007819">
    <property type="component" value="Chromosome A1"/>
</dbReference>
<reference evidence="3" key="2">
    <citation type="submission" date="2022-06" db="UniProtKB">
        <authorList>
            <consortium name="EnsemblMetazoa"/>
        </authorList>
    </citation>
    <scope>IDENTIFICATION</scope>
</reference>
<proteinExistence type="predicted"/>
<organism evidence="3 4">
    <name type="scientific">Acyrthosiphon pisum</name>
    <name type="common">Pea aphid</name>
    <dbReference type="NCBI Taxonomy" id="7029"/>
    <lineage>
        <taxon>Eukaryota</taxon>
        <taxon>Metazoa</taxon>
        <taxon>Ecdysozoa</taxon>
        <taxon>Arthropoda</taxon>
        <taxon>Hexapoda</taxon>
        <taxon>Insecta</taxon>
        <taxon>Pterygota</taxon>
        <taxon>Neoptera</taxon>
        <taxon>Paraneoptera</taxon>
        <taxon>Hemiptera</taxon>
        <taxon>Sternorrhyncha</taxon>
        <taxon>Aphidomorpha</taxon>
        <taxon>Aphidoidea</taxon>
        <taxon>Aphididae</taxon>
        <taxon>Macrosiphini</taxon>
        <taxon>Acyrthosiphon</taxon>
    </lineage>
</organism>